<name>A0A482WT07_LAOST</name>
<dbReference type="Proteomes" id="UP000291343">
    <property type="component" value="Unassembled WGS sequence"/>
</dbReference>
<accession>A0A482WT07</accession>
<evidence type="ECO:0000313" key="1">
    <source>
        <dbReference type="EMBL" id="RZF36749.1"/>
    </source>
</evidence>
<gene>
    <name evidence="1" type="ORF">LSTR_LSTR005062</name>
</gene>
<comment type="caution">
    <text evidence="1">The sequence shown here is derived from an EMBL/GenBank/DDBJ whole genome shotgun (WGS) entry which is preliminary data.</text>
</comment>
<reference evidence="1 2" key="1">
    <citation type="journal article" date="2017" name="Gigascience">
        <title>Genome sequence of the small brown planthopper, Laodelphax striatellus.</title>
        <authorList>
            <person name="Zhu J."/>
            <person name="Jiang F."/>
            <person name="Wang X."/>
            <person name="Yang P."/>
            <person name="Bao Y."/>
            <person name="Zhao W."/>
            <person name="Wang W."/>
            <person name="Lu H."/>
            <person name="Wang Q."/>
            <person name="Cui N."/>
            <person name="Li J."/>
            <person name="Chen X."/>
            <person name="Luo L."/>
            <person name="Yu J."/>
            <person name="Kang L."/>
            <person name="Cui F."/>
        </authorList>
    </citation>
    <scope>NUCLEOTIDE SEQUENCE [LARGE SCALE GENOMIC DNA]</scope>
    <source>
        <strain evidence="1">Lst14</strain>
    </source>
</reference>
<sequence length="55" mass="5890">MLASDSQLYNLLHLCGGIQQPSPAPCNLISKLLEILIVSTPAKGSTRVREQQAQG</sequence>
<dbReference type="InParanoid" id="A0A482WT07"/>
<protein>
    <submittedName>
        <fullName evidence="1">Uncharacterized protein</fullName>
    </submittedName>
</protein>
<proteinExistence type="predicted"/>
<dbReference type="AlphaFoldDB" id="A0A482WT07"/>
<organism evidence="1 2">
    <name type="scientific">Laodelphax striatellus</name>
    <name type="common">Small brown planthopper</name>
    <name type="synonym">Delphax striatella</name>
    <dbReference type="NCBI Taxonomy" id="195883"/>
    <lineage>
        <taxon>Eukaryota</taxon>
        <taxon>Metazoa</taxon>
        <taxon>Ecdysozoa</taxon>
        <taxon>Arthropoda</taxon>
        <taxon>Hexapoda</taxon>
        <taxon>Insecta</taxon>
        <taxon>Pterygota</taxon>
        <taxon>Neoptera</taxon>
        <taxon>Paraneoptera</taxon>
        <taxon>Hemiptera</taxon>
        <taxon>Auchenorrhyncha</taxon>
        <taxon>Fulgoroidea</taxon>
        <taxon>Delphacidae</taxon>
        <taxon>Criomorphinae</taxon>
        <taxon>Laodelphax</taxon>
    </lineage>
</organism>
<dbReference type="EMBL" id="QKKF02025899">
    <property type="protein sequence ID" value="RZF36749.1"/>
    <property type="molecule type" value="Genomic_DNA"/>
</dbReference>
<keyword evidence="2" id="KW-1185">Reference proteome</keyword>
<evidence type="ECO:0000313" key="2">
    <source>
        <dbReference type="Proteomes" id="UP000291343"/>
    </source>
</evidence>